<proteinExistence type="predicted"/>
<protein>
    <submittedName>
        <fullName evidence="3">Uncharacterized protein</fullName>
    </submittedName>
</protein>
<dbReference type="InterPro" id="IPR042259">
    <property type="entry name" value="Raco-like_middle_sf"/>
</dbReference>
<evidence type="ECO:0000259" key="1">
    <source>
        <dbReference type="Pfam" id="PF17650"/>
    </source>
</evidence>
<dbReference type="Pfam" id="PF17650">
    <property type="entry name" value="RACo_linker"/>
    <property type="match status" value="1"/>
</dbReference>
<dbReference type="InterPro" id="IPR041414">
    <property type="entry name" value="Raco-like_middle"/>
</dbReference>
<evidence type="ECO:0000259" key="2">
    <source>
        <dbReference type="Pfam" id="PF17651"/>
    </source>
</evidence>
<name>X1ID35_9ZZZZ</name>
<sequence>MTTQQRTQTEGLEVAVSPEPAVHAYYVQLPTPSLSDLRADAERVLETLHHQHQIRCSHIDIDVLRDISPRLRSWKWQAQASVRDNEVIALSPWPSRQLGLAVDLGTTKIASYLVDLSNGQTLAAKAVMNPQISYGEDVVNRIYQVVKSPAEGIRLQQLAVAALNRLIVELCEAAGAEAEEIVE</sequence>
<gene>
    <name evidence="3" type="ORF">S03H2_30339</name>
</gene>
<evidence type="ECO:0000313" key="3">
    <source>
        <dbReference type="EMBL" id="GAH55473.1"/>
    </source>
</evidence>
<organism evidence="3">
    <name type="scientific">marine sediment metagenome</name>
    <dbReference type="NCBI Taxonomy" id="412755"/>
    <lineage>
        <taxon>unclassified sequences</taxon>
        <taxon>metagenomes</taxon>
        <taxon>ecological metagenomes</taxon>
    </lineage>
</organism>
<dbReference type="PANTHER" id="PTHR42895:SF2">
    <property type="entry name" value="IRON-SULFUR CLUSTER PROTEIN"/>
    <property type="match status" value="1"/>
</dbReference>
<dbReference type="Gene3D" id="3.30.420.480">
    <property type="entry name" value="Domain of unknown function (DUF4445)"/>
    <property type="match status" value="1"/>
</dbReference>
<dbReference type="AlphaFoldDB" id="X1ID35"/>
<feature type="non-terminal residue" evidence="3">
    <location>
        <position position="183"/>
    </location>
</feature>
<dbReference type="PANTHER" id="PTHR42895">
    <property type="entry name" value="IRON-SULFUR CLUSTER-BINDING PROTEIN-RELATED"/>
    <property type="match status" value="1"/>
</dbReference>
<dbReference type="InterPro" id="IPR052911">
    <property type="entry name" value="Corrinoid_activation_enz"/>
</dbReference>
<accession>X1ID35</accession>
<reference evidence="3" key="1">
    <citation type="journal article" date="2014" name="Front. Microbiol.">
        <title>High frequency of phylogenetically diverse reductive dehalogenase-homologous genes in deep subseafloor sedimentary metagenomes.</title>
        <authorList>
            <person name="Kawai M."/>
            <person name="Futagami T."/>
            <person name="Toyoda A."/>
            <person name="Takaki Y."/>
            <person name="Nishi S."/>
            <person name="Hori S."/>
            <person name="Arai W."/>
            <person name="Tsubouchi T."/>
            <person name="Morono Y."/>
            <person name="Uchiyama I."/>
            <person name="Ito T."/>
            <person name="Fujiyama A."/>
            <person name="Inagaki F."/>
            <person name="Takami H."/>
        </authorList>
    </citation>
    <scope>NUCLEOTIDE SEQUENCE</scope>
    <source>
        <strain evidence="3">Expedition CK06-06</strain>
    </source>
</reference>
<dbReference type="EMBL" id="BARU01018353">
    <property type="protein sequence ID" value="GAH55473.1"/>
    <property type="molecule type" value="Genomic_DNA"/>
</dbReference>
<dbReference type="InterPro" id="IPR040506">
    <property type="entry name" value="RACo_linker"/>
</dbReference>
<dbReference type="Pfam" id="PF17651">
    <property type="entry name" value="Raco_middle"/>
    <property type="match status" value="1"/>
</dbReference>
<feature type="domain" description="RACo-like middle region" evidence="2">
    <location>
        <begin position="98"/>
        <end position="182"/>
    </location>
</feature>
<feature type="domain" description="RACo linker region" evidence="1">
    <location>
        <begin position="15"/>
        <end position="92"/>
    </location>
</feature>
<comment type="caution">
    <text evidence="3">The sequence shown here is derived from an EMBL/GenBank/DDBJ whole genome shotgun (WGS) entry which is preliminary data.</text>
</comment>
<dbReference type="Gene3D" id="3.10.20.880">
    <property type="match status" value="1"/>
</dbReference>